<reference evidence="1 3" key="1">
    <citation type="submission" date="2017-07" db="EMBL/GenBank/DDBJ databases">
        <title>Virulence factors identified in Actinobacillus seminis.</title>
        <authorList>
            <person name="Negrete-Abascal E."/>
            <person name="Vaca-Pacheco S."/>
            <person name="Montes-Garcia F."/>
            <person name="Leyto-Gil A.M."/>
            <person name="Fragoso-Garcia E."/>
            <person name="Carvente-Garcia R."/>
            <person name="Perez-Agueros S."/>
            <person name="Castelan-Sanchez H.G."/>
            <person name="Garcia-Molina A."/>
            <person name="Villamar T.E."/>
            <person name="Vazquez-Cruz C."/>
        </authorList>
    </citation>
    <scope>NUCLEOTIDE SEQUENCE [LARGE SCALE GENOMIC DNA]</scope>
    <source>
        <strain evidence="1 3">ATCC 15768</strain>
    </source>
</reference>
<evidence type="ECO:0000313" key="4">
    <source>
        <dbReference type="Proteomes" id="UP000254507"/>
    </source>
</evidence>
<evidence type="ECO:0000313" key="3">
    <source>
        <dbReference type="Proteomes" id="UP000215738"/>
    </source>
</evidence>
<organism evidence="2 4">
    <name type="scientific">Actinobacillus seminis</name>
    <dbReference type="NCBI Taxonomy" id="722"/>
    <lineage>
        <taxon>Bacteria</taxon>
        <taxon>Pseudomonadati</taxon>
        <taxon>Pseudomonadota</taxon>
        <taxon>Gammaproteobacteria</taxon>
        <taxon>Pasteurellales</taxon>
        <taxon>Pasteurellaceae</taxon>
        <taxon>Actinobacillus</taxon>
    </lineage>
</organism>
<dbReference type="Proteomes" id="UP000254507">
    <property type="component" value="Unassembled WGS sequence"/>
</dbReference>
<dbReference type="RefSeq" id="WP_094946929.1">
    <property type="nucleotide sequence ID" value="NZ_NLFK01000009.1"/>
</dbReference>
<dbReference type="Proteomes" id="UP000215738">
    <property type="component" value="Unassembled WGS sequence"/>
</dbReference>
<proteinExistence type="predicted"/>
<evidence type="ECO:0000313" key="1">
    <source>
        <dbReference type="EMBL" id="OZN24425.1"/>
    </source>
</evidence>
<protein>
    <submittedName>
        <fullName evidence="2">Uncharacterized protein</fullName>
    </submittedName>
</protein>
<dbReference type="AlphaFoldDB" id="A0A263HAC8"/>
<dbReference type="OrthoDB" id="9936928at2"/>
<reference evidence="2 4" key="2">
    <citation type="submission" date="2018-06" db="EMBL/GenBank/DDBJ databases">
        <authorList>
            <consortium name="Pathogen Informatics"/>
            <person name="Doyle S."/>
        </authorList>
    </citation>
    <scope>NUCLEOTIDE SEQUENCE [LARGE SCALE GENOMIC DNA]</scope>
    <source>
        <strain evidence="2 4">NCTC10851</strain>
    </source>
</reference>
<sequence>MANQFEIEYVLDEMRSNLGGLQCLRQLLEITDNSADTLSYNQLAGMIGVFVASLDWHVEEIATLLKAVKDPE</sequence>
<dbReference type="EMBL" id="UFSB01000001">
    <property type="protein sequence ID" value="SUU37419.1"/>
    <property type="molecule type" value="Genomic_DNA"/>
</dbReference>
<gene>
    <name evidence="1" type="ORF">CFY87_09275</name>
    <name evidence="2" type="ORF">NCTC10851_01556</name>
</gene>
<dbReference type="EMBL" id="NLFK01000009">
    <property type="protein sequence ID" value="OZN24425.1"/>
    <property type="molecule type" value="Genomic_DNA"/>
</dbReference>
<evidence type="ECO:0000313" key="2">
    <source>
        <dbReference type="EMBL" id="SUU37419.1"/>
    </source>
</evidence>
<keyword evidence="3" id="KW-1185">Reference proteome</keyword>
<dbReference type="InParanoid" id="A0A263HAC8"/>
<name>A0A263HAC8_9PAST</name>
<accession>A0A263HAC8</accession>